<gene>
    <name evidence="2" type="ordered locus">MODMU_0193</name>
</gene>
<accession>I4EQJ3</accession>
<keyword evidence="3" id="KW-1185">Reference proteome</keyword>
<proteinExistence type="predicted"/>
<dbReference type="EMBL" id="FO203431">
    <property type="protein sequence ID" value="CCH85656.1"/>
    <property type="molecule type" value="Genomic_DNA"/>
</dbReference>
<dbReference type="AlphaFoldDB" id="I4EQJ3"/>
<dbReference type="OMA" id="MTQTFPF"/>
<keyword evidence="1" id="KW-1133">Transmembrane helix</keyword>
<feature type="transmembrane region" description="Helical" evidence="1">
    <location>
        <begin position="197"/>
        <end position="216"/>
    </location>
</feature>
<dbReference type="STRING" id="477641.MODMU_0193"/>
<evidence type="ECO:0000256" key="1">
    <source>
        <dbReference type="SAM" id="Phobius"/>
    </source>
</evidence>
<keyword evidence="1" id="KW-0812">Transmembrane</keyword>
<dbReference type="Proteomes" id="UP000006461">
    <property type="component" value="Chromosome"/>
</dbReference>
<keyword evidence="1" id="KW-0472">Membrane</keyword>
<sequence>MHPALSIGVPWAVVASSFAINLAIWGLGDVAATAPGDGFTGGLASLYITVLIVFTQSVTQMFPFAMGLSLSRRTFYQGTALSAAVQSIGYGVALTVLAAIEDATGGWGVRLHFWAPGSVDVGNPALQFVVYTVPMLACAFVGIGIGVVFKRWGAPGLYALGLLTLLLGGAIAVYATWQQTWGDIWSWLGGLSTVTATIALPAAIALAVGALAYLGLRRTVP</sequence>
<organism evidence="2 3">
    <name type="scientific">Modestobacter italicus (strain DSM 44449 / CECT 9708 / BC 501)</name>
    <dbReference type="NCBI Taxonomy" id="2732864"/>
    <lineage>
        <taxon>Bacteria</taxon>
        <taxon>Bacillati</taxon>
        <taxon>Actinomycetota</taxon>
        <taxon>Actinomycetes</taxon>
        <taxon>Geodermatophilales</taxon>
        <taxon>Geodermatophilaceae</taxon>
        <taxon>Modestobacter</taxon>
    </lineage>
</organism>
<feature type="transmembrane region" description="Helical" evidence="1">
    <location>
        <begin position="80"/>
        <end position="100"/>
    </location>
</feature>
<dbReference type="KEGG" id="mmar:MODMU_0193"/>
<evidence type="ECO:0000313" key="2">
    <source>
        <dbReference type="EMBL" id="CCH85656.1"/>
    </source>
</evidence>
<name>I4EQJ3_MODI5</name>
<feature type="transmembrane region" description="Helical" evidence="1">
    <location>
        <begin position="128"/>
        <end position="149"/>
    </location>
</feature>
<dbReference type="eggNOG" id="ENOG5032S7F">
    <property type="taxonomic scope" value="Bacteria"/>
</dbReference>
<feature type="transmembrane region" description="Helical" evidence="1">
    <location>
        <begin position="156"/>
        <end position="177"/>
    </location>
</feature>
<dbReference type="HOGENOM" id="CLU_104659_0_0_11"/>
<reference evidence="2 3" key="1">
    <citation type="journal article" date="2012" name="J. Bacteriol.">
        <title>Genome Sequence of Radiation-Resistant Modestobacter marinus Strain BC501, a Representative Actinobacterium That Thrives on Calcareous Stone Surfaces.</title>
        <authorList>
            <person name="Normand P."/>
            <person name="Gury J."/>
            <person name="Pujic P."/>
            <person name="Chouaia B."/>
            <person name="Crotti E."/>
            <person name="Brusetti L."/>
            <person name="Daffonchio D."/>
            <person name="Vacherie B."/>
            <person name="Barbe V."/>
            <person name="Medigue C."/>
            <person name="Calteau A."/>
            <person name="Ghodhbane-Gtari F."/>
            <person name="Essoussi I."/>
            <person name="Nouioui I."/>
            <person name="Abbassi-Ghozzi I."/>
            <person name="Gtari M."/>
        </authorList>
    </citation>
    <scope>NUCLEOTIDE SEQUENCE [LARGE SCALE GENOMIC DNA]</scope>
    <source>
        <strain evidence="3">BC 501</strain>
    </source>
</reference>
<evidence type="ECO:0000313" key="3">
    <source>
        <dbReference type="Proteomes" id="UP000006461"/>
    </source>
</evidence>
<feature type="transmembrane region" description="Helical" evidence="1">
    <location>
        <begin position="43"/>
        <end position="68"/>
    </location>
</feature>
<protein>
    <submittedName>
        <fullName evidence="2">Uncharacterized protein</fullName>
    </submittedName>
</protein>
<dbReference type="PATRIC" id="fig|477641.3.peg.181"/>